<keyword evidence="2" id="KW-1133">Transmembrane helix</keyword>
<name>A0A2I2FZM2_9EURO</name>
<keyword evidence="2" id="KW-0812">Transmembrane</keyword>
<dbReference type="PANTHER" id="PTHR46910:SF25">
    <property type="entry name" value="ABC-TRANSPORTER-REGULATING TRANSCRIPTION FACTOR"/>
    <property type="match status" value="1"/>
</dbReference>
<protein>
    <recommendedName>
        <fullName evidence="5">Transcription factor domain-containing protein</fullName>
    </recommendedName>
</protein>
<dbReference type="GO" id="GO:0003700">
    <property type="term" value="F:DNA-binding transcription factor activity"/>
    <property type="evidence" value="ECO:0007669"/>
    <property type="project" value="InterPro"/>
</dbReference>
<accession>A0A2I2FZM2</accession>
<dbReference type="PANTHER" id="PTHR46910">
    <property type="entry name" value="TRANSCRIPTION FACTOR PDR1"/>
    <property type="match status" value="1"/>
</dbReference>
<dbReference type="EMBL" id="MSFO01000007">
    <property type="protein sequence ID" value="PLB46079.1"/>
    <property type="molecule type" value="Genomic_DNA"/>
</dbReference>
<proteinExistence type="predicted"/>
<feature type="transmembrane region" description="Helical" evidence="2">
    <location>
        <begin position="414"/>
        <end position="435"/>
    </location>
</feature>
<gene>
    <name evidence="3" type="ORF">P170DRAFT_259680</name>
</gene>
<dbReference type="STRING" id="1392250.A0A2I2FZM2"/>
<reference evidence="3 4" key="1">
    <citation type="submission" date="2016-12" db="EMBL/GenBank/DDBJ databases">
        <title>The genomes of Aspergillus section Nigri reveals drivers in fungal speciation.</title>
        <authorList>
            <consortium name="DOE Joint Genome Institute"/>
            <person name="Vesth T.C."/>
            <person name="Nybo J."/>
            <person name="Theobald S."/>
            <person name="Brandl J."/>
            <person name="Frisvad J.C."/>
            <person name="Nielsen K.F."/>
            <person name="Lyhne E.K."/>
            <person name="Kogle M.E."/>
            <person name="Kuo A."/>
            <person name="Riley R."/>
            <person name="Clum A."/>
            <person name="Nolan M."/>
            <person name="Lipzen A."/>
            <person name="Salamov A."/>
            <person name="Henrissat B."/>
            <person name="Wiebenga A."/>
            <person name="De Vries R.P."/>
            <person name="Grigoriev I.V."/>
            <person name="Mortensen U.H."/>
            <person name="Andersen M.R."/>
            <person name="Baker S.E."/>
        </authorList>
    </citation>
    <scope>NUCLEOTIDE SEQUENCE [LARGE SCALE GENOMIC DNA]</scope>
    <source>
        <strain evidence="3 4">IBT 23096</strain>
    </source>
</reference>
<evidence type="ECO:0008006" key="5">
    <source>
        <dbReference type="Google" id="ProtNLM"/>
    </source>
</evidence>
<organism evidence="3 4">
    <name type="scientific">Aspergillus steynii IBT 23096</name>
    <dbReference type="NCBI Taxonomy" id="1392250"/>
    <lineage>
        <taxon>Eukaryota</taxon>
        <taxon>Fungi</taxon>
        <taxon>Dikarya</taxon>
        <taxon>Ascomycota</taxon>
        <taxon>Pezizomycotina</taxon>
        <taxon>Eurotiomycetes</taxon>
        <taxon>Eurotiomycetidae</taxon>
        <taxon>Eurotiales</taxon>
        <taxon>Aspergillaceae</taxon>
        <taxon>Aspergillus</taxon>
        <taxon>Aspergillus subgen. Circumdati</taxon>
    </lineage>
</organism>
<comment type="caution">
    <text evidence="3">The sequence shown here is derived from an EMBL/GenBank/DDBJ whole genome shotgun (WGS) entry which is preliminary data.</text>
</comment>
<evidence type="ECO:0000313" key="3">
    <source>
        <dbReference type="EMBL" id="PLB46079.1"/>
    </source>
</evidence>
<dbReference type="InterPro" id="IPR050987">
    <property type="entry name" value="AtrR-like"/>
</dbReference>
<keyword evidence="1" id="KW-0539">Nucleus</keyword>
<evidence type="ECO:0000256" key="2">
    <source>
        <dbReference type="SAM" id="Phobius"/>
    </source>
</evidence>
<evidence type="ECO:0000256" key="1">
    <source>
        <dbReference type="ARBA" id="ARBA00023242"/>
    </source>
</evidence>
<dbReference type="AlphaFoldDB" id="A0A2I2FZM2"/>
<dbReference type="Proteomes" id="UP000234275">
    <property type="component" value="Unassembled WGS sequence"/>
</dbReference>
<keyword evidence="2" id="KW-0472">Membrane</keyword>
<dbReference type="VEuPathDB" id="FungiDB:P170DRAFT_259680"/>
<evidence type="ECO:0000313" key="4">
    <source>
        <dbReference type="Proteomes" id="UP000234275"/>
    </source>
</evidence>
<dbReference type="OrthoDB" id="4487712at2759"/>
<dbReference type="GeneID" id="36550769"/>
<keyword evidence="4" id="KW-1185">Reference proteome</keyword>
<sequence>MQSRPLQSANTDSVEPASSSFSIFSPEGLKWLCDKAGYGTIDIEDFDSPLHPENKFIDDDPMADAFLTQPFIELPPKSVAMQLFNTYFREMNPFCPLFDENEFMSRVEYDYPIYPQSSPSWWACINATIALSCAFETGLYSKAWLYWKNATLSLNSFFIERPQLSSAQALLAMTAYLIGTFSATPSQTFVSLALRILHGLNPAEYERSPAYRRVLAITYDLDIDISLRSATPPTQPIPTVSLNTLFDDRINHKNSNSSNNNFATSYIFDLFDSYTGLTTLKSHVYRELYSATASDKSDPEIIAIVGQLDTLLEDWRNGIPLDYRPEVARPDDVIRRDPHMSIFYVHFSYYSCILAIHRKAISRATWSMNLDPRSCRLPPLRSPNPRTLISTQLCVQAARKSMELVQHLPQHHKLFGGSIAYCVMFALMILSMLIVQDPQVARGNTDIELMRAVESFFSDISMIRSDENISNFVQCCARYRSIAETAIKQSRKGMLRK</sequence>
<dbReference type="RefSeq" id="XP_024701381.1">
    <property type="nucleotide sequence ID" value="XM_024843070.1"/>
</dbReference>
<dbReference type="CDD" id="cd12148">
    <property type="entry name" value="fungal_TF_MHR"/>
    <property type="match status" value="1"/>
</dbReference>